<gene>
    <name evidence="2" type="ORF">V3I05_05370</name>
</gene>
<name>A0ABZ3F4K6_9HELI</name>
<dbReference type="Proteomes" id="UP001434737">
    <property type="component" value="Chromosome"/>
</dbReference>
<accession>A0ABZ3F4K6</accession>
<keyword evidence="1" id="KW-1133">Transmembrane helix</keyword>
<keyword evidence="1" id="KW-0812">Transmembrane</keyword>
<dbReference type="RefSeq" id="WP_343352889.1">
    <property type="nucleotide sequence ID" value="NZ_CP145316.1"/>
</dbReference>
<organism evidence="2 3">
    <name type="scientific">Helicobacter mastomyrinus</name>
    <dbReference type="NCBI Taxonomy" id="287948"/>
    <lineage>
        <taxon>Bacteria</taxon>
        <taxon>Pseudomonadati</taxon>
        <taxon>Campylobacterota</taxon>
        <taxon>Epsilonproteobacteria</taxon>
        <taxon>Campylobacterales</taxon>
        <taxon>Helicobacteraceae</taxon>
        <taxon>Helicobacter</taxon>
    </lineage>
</organism>
<evidence type="ECO:0000256" key="1">
    <source>
        <dbReference type="SAM" id="Phobius"/>
    </source>
</evidence>
<dbReference type="PROSITE" id="PS51257">
    <property type="entry name" value="PROKAR_LIPOPROTEIN"/>
    <property type="match status" value="1"/>
</dbReference>
<evidence type="ECO:0000313" key="3">
    <source>
        <dbReference type="Proteomes" id="UP001434737"/>
    </source>
</evidence>
<evidence type="ECO:0000313" key="2">
    <source>
        <dbReference type="EMBL" id="XAM17125.1"/>
    </source>
</evidence>
<feature type="transmembrane region" description="Helical" evidence="1">
    <location>
        <begin position="12"/>
        <end position="37"/>
    </location>
</feature>
<reference evidence="2 3" key="1">
    <citation type="submission" date="2024-02" db="EMBL/GenBank/DDBJ databases">
        <title>Genome and pathogenicity analysis of Helicobacter mastomyrinus isolated from mice.</title>
        <authorList>
            <person name="Zhu L."/>
        </authorList>
    </citation>
    <scope>NUCLEOTIDE SEQUENCE [LARGE SCALE GENOMIC DNA]</scope>
    <source>
        <strain evidence="2 3">Hm-17</strain>
    </source>
</reference>
<sequence>MNRSNIAKISSVCANTGFACGRSMLYTIIFCIGRIYARNVIFKDYFMM</sequence>
<protein>
    <submittedName>
        <fullName evidence="2">Uncharacterized protein</fullName>
    </submittedName>
</protein>
<keyword evidence="1" id="KW-0472">Membrane</keyword>
<dbReference type="EMBL" id="CP145316">
    <property type="protein sequence ID" value="XAM17125.1"/>
    <property type="molecule type" value="Genomic_DNA"/>
</dbReference>
<keyword evidence="3" id="KW-1185">Reference proteome</keyword>
<proteinExistence type="predicted"/>